<dbReference type="PANTHER" id="PTHR43179">
    <property type="entry name" value="RHAMNOSYLTRANSFERASE WBBL"/>
    <property type="match status" value="1"/>
</dbReference>
<dbReference type="EC" id="2.4.-.-" evidence="6"/>
<organism evidence="6 7">
    <name type="scientific">Oceanirhabdus seepicola</name>
    <dbReference type="NCBI Taxonomy" id="2828781"/>
    <lineage>
        <taxon>Bacteria</taxon>
        <taxon>Bacillati</taxon>
        <taxon>Bacillota</taxon>
        <taxon>Clostridia</taxon>
        <taxon>Eubacteriales</taxon>
        <taxon>Clostridiaceae</taxon>
        <taxon>Oceanirhabdus</taxon>
    </lineage>
</organism>
<reference evidence="6" key="1">
    <citation type="journal article" date="2021" name="mSystems">
        <title>Bacteria and Archaea Synergistically Convert Glycine Betaine to Biogenic Methane in the Formosa Cold Seep of the South China Sea.</title>
        <authorList>
            <person name="Li L."/>
            <person name="Zhang W."/>
            <person name="Zhang S."/>
            <person name="Song L."/>
            <person name="Sun Q."/>
            <person name="Zhang H."/>
            <person name="Xiang H."/>
            <person name="Dong X."/>
        </authorList>
    </citation>
    <scope>NUCLEOTIDE SEQUENCE</scope>
    <source>
        <strain evidence="6">ZWT</strain>
    </source>
</reference>
<dbReference type="PANTHER" id="PTHR43179:SF12">
    <property type="entry name" value="GALACTOFURANOSYLTRANSFERASE GLFT2"/>
    <property type="match status" value="1"/>
</dbReference>
<dbReference type="EMBL" id="JAGSOJ010000001">
    <property type="protein sequence ID" value="MCM1989311.1"/>
    <property type="molecule type" value="Genomic_DNA"/>
</dbReference>
<evidence type="ECO:0000256" key="1">
    <source>
        <dbReference type="ARBA" id="ARBA00004776"/>
    </source>
</evidence>
<dbReference type="SUPFAM" id="SSF53448">
    <property type="entry name" value="Nucleotide-diphospho-sugar transferases"/>
    <property type="match status" value="1"/>
</dbReference>
<reference evidence="6" key="2">
    <citation type="submission" date="2021-04" db="EMBL/GenBank/DDBJ databases">
        <authorList>
            <person name="Dong X."/>
        </authorList>
    </citation>
    <scope>NUCLEOTIDE SEQUENCE</scope>
    <source>
        <strain evidence="6">ZWT</strain>
    </source>
</reference>
<dbReference type="GO" id="GO:0016757">
    <property type="term" value="F:glycosyltransferase activity"/>
    <property type="evidence" value="ECO:0007669"/>
    <property type="project" value="UniProtKB-KW"/>
</dbReference>
<dbReference type="Gene3D" id="3.90.550.10">
    <property type="entry name" value="Spore Coat Polysaccharide Biosynthesis Protein SpsA, Chain A"/>
    <property type="match status" value="1"/>
</dbReference>
<comment type="pathway">
    <text evidence="1">Cell wall biogenesis; cell wall polysaccharide biosynthesis.</text>
</comment>
<comment type="similarity">
    <text evidence="2">Belongs to the glycosyltransferase 2 family.</text>
</comment>
<sequence length="301" mass="34680">MKEKQILETNIDVSIIIPCKNEGANLKWTVDSLMKSQNVLNYEIIVVDDGSSDGCSVFLKGDVYKKITLIKTNSIGAGQARNIGVEAANGKYFMFCDAHIKVPHKWLDGLVNTLKTFDADVVTPCITDIYNPLAAAYGLTWNNRLAVRWISRKPKIGDEIPFAGAGALCITKEAFEKIYGFDNLFQVLGAEDQELCLKAWLFGYKIVINPEVKVAHLFNRKRKYKVTSANIIYNTLSLAYYHFGENRLNKTMKMFMMEINFSNVQKDIKENYEKILNKRNKYFNERTYDDDFFFKKFRIRF</sequence>
<dbReference type="InterPro" id="IPR029044">
    <property type="entry name" value="Nucleotide-diphossugar_trans"/>
</dbReference>
<name>A0A9J6NXS3_9CLOT</name>
<comment type="caution">
    <text evidence="6">The sequence shown here is derived from an EMBL/GenBank/DDBJ whole genome shotgun (WGS) entry which is preliminary data.</text>
</comment>
<keyword evidence="3 6" id="KW-0328">Glycosyltransferase</keyword>
<keyword evidence="7" id="KW-1185">Reference proteome</keyword>
<dbReference type="RefSeq" id="WP_250858310.1">
    <property type="nucleotide sequence ID" value="NZ_JAGSOJ010000001.1"/>
</dbReference>
<dbReference type="AlphaFoldDB" id="A0A9J6NXS3"/>
<protein>
    <submittedName>
        <fullName evidence="6">Glycosyltransferase</fullName>
        <ecNumber evidence="6">2.4.-.-</ecNumber>
    </submittedName>
</protein>
<dbReference type="Proteomes" id="UP001056429">
    <property type="component" value="Unassembled WGS sequence"/>
</dbReference>
<evidence type="ECO:0000256" key="4">
    <source>
        <dbReference type="ARBA" id="ARBA00022679"/>
    </source>
</evidence>
<evidence type="ECO:0000256" key="3">
    <source>
        <dbReference type="ARBA" id="ARBA00022676"/>
    </source>
</evidence>
<evidence type="ECO:0000256" key="2">
    <source>
        <dbReference type="ARBA" id="ARBA00006739"/>
    </source>
</evidence>
<proteinExistence type="inferred from homology"/>
<gene>
    <name evidence="6" type="ORF">KDK92_06130</name>
</gene>
<accession>A0A9J6NXS3</accession>
<evidence type="ECO:0000313" key="7">
    <source>
        <dbReference type="Proteomes" id="UP001056429"/>
    </source>
</evidence>
<keyword evidence="4 6" id="KW-0808">Transferase</keyword>
<dbReference type="InterPro" id="IPR001173">
    <property type="entry name" value="Glyco_trans_2-like"/>
</dbReference>
<feature type="domain" description="Glycosyltransferase 2-like" evidence="5">
    <location>
        <begin position="14"/>
        <end position="177"/>
    </location>
</feature>
<dbReference type="Pfam" id="PF00535">
    <property type="entry name" value="Glycos_transf_2"/>
    <property type="match status" value="1"/>
</dbReference>
<evidence type="ECO:0000313" key="6">
    <source>
        <dbReference type="EMBL" id="MCM1989311.1"/>
    </source>
</evidence>
<evidence type="ECO:0000259" key="5">
    <source>
        <dbReference type="Pfam" id="PF00535"/>
    </source>
</evidence>